<reference evidence="1" key="1">
    <citation type="journal article" date="2014" name="Int. J. Syst. Evol. Microbiol.">
        <title>Complete genome sequence of Corynebacterium casei LMG S-19264T (=DSM 44701T), isolated from a smear-ripened cheese.</title>
        <authorList>
            <consortium name="US DOE Joint Genome Institute (JGI-PGF)"/>
            <person name="Walter F."/>
            <person name="Albersmeier A."/>
            <person name="Kalinowski J."/>
            <person name="Ruckert C."/>
        </authorList>
    </citation>
    <scope>NUCLEOTIDE SEQUENCE</scope>
    <source>
        <strain evidence="1">KCTC 12988</strain>
    </source>
</reference>
<evidence type="ECO:0000313" key="2">
    <source>
        <dbReference type="Proteomes" id="UP000644507"/>
    </source>
</evidence>
<organism evidence="1 2">
    <name type="scientific">Roseibacillus persicicus</name>
    <dbReference type="NCBI Taxonomy" id="454148"/>
    <lineage>
        <taxon>Bacteria</taxon>
        <taxon>Pseudomonadati</taxon>
        <taxon>Verrucomicrobiota</taxon>
        <taxon>Verrucomicrobiia</taxon>
        <taxon>Verrucomicrobiales</taxon>
        <taxon>Verrucomicrobiaceae</taxon>
        <taxon>Roseibacillus</taxon>
    </lineage>
</organism>
<gene>
    <name evidence="1" type="ORF">GCM10007100_06220</name>
</gene>
<comment type="caution">
    <text evidence="1">The sequence shown here is derived from an EMBL/GenBank/DDBJ whole genome shotgun (WGS) entry which is preliminary data.</text>
</comment>
<dbReference type="Proteomes" id="UP000644507">
    <property type="component" value="Unassembled WGS sequence"/>
</dbReference>
<reference evidence="1" key="2">
    <citation type="submission" date="2020-09" db="EMBL/GenBank/DDBJ databases">
        <authorList>
            <person name="Sun Q."/>
            <person name="Kim S."/>
        </authorList>
    </citation>
    <scope>NUCLEOTIDE SEQUENCE</scope>
    <source>
        <strain evidence="1">KCTC 12988</strain>
    </source>
</reference>
<dbReference type="EMBL" id="BMXI01000002">
    <property type="protein sequence ID" value="GHC43799.1"/>
    <property type="molecule type" value="Genomic_DNA"/>
</dbReference>
<keyword evidence="2" id="KW-1185">Reference proteome</keyword>
<dbReference type="AlphaFoldDB" id="A0A918WEH4"/>
<proteinExistence type="predicted"/>
<name>A0A918WEH4_9BACT</name>
<evidence type="ECO:0000313" key="1">
    <source>
        <dbReference type="EMBL" id="GHC43799.1"/>
    </source>
</evidence>
<sequence>MQALAKEFVCVADECWDLSPPDWFNREWLKTPRSTRLFESYLKKAPEGLIPQGTSTFQGSYCMTAEGDYLGGAFAWVDRDRTVQLLKSSLENFRKKSDGEMKPVPENELPLYVGPAPAKGGLKIQLAYRDLPRGSNRYPQTDRIERPVNLGFLDLKPEEVREFLPEGKEAKTLSQALVKKISQDCLKDCARGQCNVDKKAFRSGEWTVKESGRQGNLRTIELRGTSSLDGGGVRFEPTIYGQLEYDEGEGKFVHFDLVAVGQRSGASEFNFRRGDEDAAPLGVAFRLFAQKK</sequence>
<protein>
    <submittedName>
        <fullName evidence="1">Uncharacterized protein</fullName>
    </submittedName>
</protein>
<accession>A0A918WEH4</accession>